<keyword evidence="8" id="KW-1185">Reference proteome</keyword>
<keyword evidence="2 4" id="KW-0238">DNA-binding</keyword>
<dbReference type="RefSeq" id="WP_182214342.1">
    <property type="nucleotide sequence ID" value="NZ_JACEZS010000002.1"/>
</dbReference>
<dbReference type="InterPro" id="IPR001647">
    <property type="entry name" value="HTH_TetR"/>
</dbReference>
<evidence type="ECO:0000256" key="1">
    <source>
        <dbReference type="ARBA" id="ARBA00023015"/>
    </source>
</evidence>
<accession>A0A7W2EEV5</accession>
<reference evidence="7 8" key="1">
    <citation type="submission" date="2020-07" db="EMBL/GenBank/DDBJ databases">
        <title>Novel species isolated from subtropical streams in China.</title>
        <authorList>
            <person name="Lu H."/>
        </authorList>
    </citation>
    <scope>NUCLEOTIDE SEQUENCE [LARGE SCALE GENOMIC DNA]</scope>
    <source>
        <strain evidence="7 8">FT3S</strain>
    </source>
</reference>
<dbReference type="PROSITE" id="PS50977">
    <property type="entry name" value="HTH_TETR_2"/>
    <property type="match status" value="1"/>
</dbReference>
<evidence type="ECO:0000256" key="2">
    <source>
        <dbReference type="ARBA" id="ARBA00023125"/>
    </source>
</evidence>
<evidence type="ECO:0000256" key="5">
    <source>
        <dbReference type="SAM" id="MobiDB-lite"/>
    </source>
</evidence>
<feature type="domain" description="HTH tetR-type" evidence="6">
    <location>
        <begin position="18"/>
        <end position="78"/>
    </location>
</feature>
<dbReference type="GO" id="GO:0003700">
    <property type="term" value="F:DNA-binding transcription factor activity"/>
    <property type="evidence" value="ECO:0007669"/>
    <property type="project" value="TreeGrafter"/>
</dbReference>
<evidence type="ECO:0000256" key="4">
    <source>
        <dbReference type="PROSITE-ProRule" id="PRU00335"/>
    </source>
</evidence>
<name>A0A7W2EEV5_9BURK</name>
<dbReference type="PANTHER" id="PTHR30055:SF234">
    <property type="entry name" value="HTH-TYPE TRANSCRIPTIONAL REGULATOR BETI"/>
    <property type="match status" value="1"/>
</dbReference>
<feature type="DNA-binding region" description="H-T-H motif" evidence="4">
    <location>
        <begin position="41"/>
        <end position="60"/>
    </location>
</feature>
<dbReference type="EMBL" id="JACEZS010000002">
    <property type="protein sequence ID" value="MBA5604527.1"/>
    <property type="molecule type" value="Genomic_DNA"/>
</dbReference>
<evidence type="ECO:0000259" key="6">
    <source>
        <dbReference type="PROSITE" id="PS50977"/>
    </source>
</evidence>
<dbReference type="SUPFAM" id="SSF46689">
    <property type="entry name" value="Homeodomain-like"/>
    <property type="match status" value="1"/>
</dbReference>
<dbReference type="AlphaFoldDB" id="A0A7W2EEV5"/>
<dbReference type="PANTHER" id="PTHR30055">
    <property type="entry name" value="HTH-TYPE TRANSCRIPTIONAL REGULATOR RUTR"/>
    <property type="match status" value="1"/>
</dbReference>
<dbReference type="GO" id="GO:0000976">
    <property type="term" value="F:transcription cis-regulatory region binding"/>
    <property type="evidence" value="ECO:0007669"/>
    <property type="project" value="TreeGrafter"/>
</dbReference>
<evidence type="ECO:0000313" key="8">
    <source>
        <dbReference type="Proteomes" id="UP000566711"/>
    </source>
</evidence>
<keyword evidence="1" id="KW-0805">Transcription regulation</keyword>
<dbReference type="InterPro" id="IPR009057">
    <property type="entry name" value="Homeodomain-like_sf"/>
</dbReference>
<dbReference type="Pfam" id="PF00440">
    <property type="entry name" value="TetR_N"/>
    <property type="match status" value="1"/>
</dbReference>
<organism evidence="7 8">
    <name type="scientific">Rugamonas fusca</name>
    <dbReference type="NCBI Taxonomy" id="2758568"/>
    <lineage>
        <taxon>Bacteria</taxon>
        <taxon>Pseudomonadati</taxon>
        <taxon>Pseudomonadota</taxon>
        <taxon>Betaproteobacteria</taxon>
        <taxon>Burkholderiales</taxon>
        <taxon>Oxalobacteraceae</taxon>
        <taxon>Telluria group</taxon>
        <taxon>Rugamonas</taxon>
    </lineage>
</organism>
<comment type="caution">
    <text evidence="7">The sequence shown here is derived from an EMBL/GenBank/DDBJ whole genome shotgun (WGS) entry which is preliminary data.</text>
</comment>
<dbReference type="Gene3D" id="1.10.357.10">
    <property type="entry name" value="Tetracycline Repressor, domain 2"/>
    <property type="match status" value="1"/>
</dbReference>
<dbReference type="Proteomes" id="UP000566711">
    <property type="component" value="Unassembled WGS sequence"/>
</dbReference>
<proteinExistence type="predicted"/>
<feature type="compositionally biased region" description="Basic and acidic residues" evidence="5">
    <location>
        <begin position="7"/>
        <end position="20"/>
    </location>
</feature>
<evidence type="ECO:0000256" key="3">
    <source>
        <dbReference type="ARBA" id="ARBA00023163"/>
    </source>
</evidence>
<dbReference type="InterPro" id="IPR050109">
    <property type="entry name" value="HTH-type_TetR-like_transc_reg"/>
</dbReference>
<keyword evidence="3" id="KW-0804">Transcription</keyword>
<sequence>MHVQPLRSKESHTTTKGQERADAILEVARATLARDGYAALSMRSVAQQAGISLSTVQHYYPSRDDLVEALLTHFLDRYQRVIEQRMAQAGDSPRMALFASIIDLCLEELRDQIASGLFFEVAALAHRHPYAAQMFDAVLTRARRTVRNLIRDIVPAMAPAQCELRSALIVGQMVGVMTFVSSQRPAHAELDGLRQASVDAIMHIAFAP</sequence>
<protein>
    <submittedName>
        <fullName evidence="7">TetR/AcrR family transcriptional regulator</fullName>
    </submittedName>
</protein>
<feature type="region of interest" description="Disordered" evidence="5">
    <location>
        <begin position="1"/>
        <end position="20"/>
    </location>
</feature>
<evidence type="ECO:0000313" key="7">
    <source>
        <dbReference type="EMBL" id="MBA5604527.1"/>
    </source>
</evidence>
<dbReference type="PRINTS" id="PR00455">
    <property type="entry name" value="HTHTETR"/>
</dbReference>
<gene>
    <name evidence="7" type="ORF">H3H36_04025</name>
</gene>